<protein>
    <recommendedName>
        <fullName evidence="8">DDE Tnp4 domain-containing protein</fullName>
    </recommendedName>
</protein>
<name>A0ABQ9G2D8_9NEOP</name>
<proteinExistence type="inferred from homology"/>
<accession>A0ABQ9G2D8</accession>
<dbReference type="EMBL" id="JARBHB010000024">
    <property type="protein sequence ID" value="KAJ8865498.1"/>
    <property type="molecule type" value="Genomic_DNA"/>
</dbReference>
<keyword evidence="6" id="KW-0378">Hydrolase</keyword>
<evidence type="ECO:0000256" key="2">
    <source>
        <dbReference type="ARBA" id="ARBA00004123"/>
    </source>
</evidence>
<sequence>MFRVGLTKASLIVPSICKILWIALSREVFSDFLQENWFNTANNFQIRAHFPHSLGAIDGKHVRIIIPEHSGSLFYNYKNYFSLVLIAVADNNYKYMHVDVGGMGNAADPTVFQDSTLGNALHDGSLNIPKPEKVTEDSGYLPFVSVTDEAFGISVNLMRPYPENNMNKSQKIFNYRLSSARKFVECTFGIFTNKWKIFHLPVIYLSDRDGVRFEDTLQISLLRDCDGRIQQHF</sequence>
<dbReference type="Proteomes" id="UP001159363">
    <property type="component" value="Unassembled WGS sequence"/>
</dbReference>
<evidence type="ECO:0000256" key="7">
    <source>
        <dbReference type="ARBA" id="ARBA00023242"/>
    </source>
</evidence>
<evidence type="ECO:0000313" key="9">
    <source>
        <dbReference type="EMBL" id="KAJ8865498.1"/>
    </source>
</evidence>
<keyword evidence="5" id="KW-0479">Metal-binding</keyword>
<dbReference type="Pfam" id="PF13359">
    <property type="entry name" value="DDE_Tnp_4"/>
    <property type="match status" value="1"/>
</dbReference>
<gene>
    <name evidence="9" type="ORF">PR048_033754</name>
</gene>
<comment type="similarity">
    <text evidence="3">Belongs to the HARBI1 family.</text>
</comment>
<comment type="cofactor">
    <cofactor evidence="1">
        <name>a divalent metal cation</name>
        <dbReference type="ChEBI" id="CHEBI:60240"/>
    </cofactor>
</comment>
<dbReference type="InterPro" id="IPR027806">
    <property type="entry name" value="HARBI1_dom"/>
</dbReference>
<keyword evidence="4" id="KW-0540">Nuclease</keyword>
<evidence type="ECO:0000259" key="8">
    <source>
        <dbReference type="Pfam" id="PF13359"/>
    </source>
</evidence>
<organism evidence="9 10">
    <name type="scientific">Dryococelus australis</name>
    <dbReference type="NCBI Taxonomy" id="614101"/>
    <lineage>
        <taxon>Eukaryota</taxon>
        <taxon>Metazoa</taxon>
        <taxon>Ecdysozoa</taxon>
        <taxon>Arthropoda</taxon>
        <taxon>Hexapoda</taxon>
        <taxon>Insecta</taxon>
        <taxon>Pterygota</taxon>
        <taxon>Neoptera</taxon>
        <taxon>Polyneoptera</taxon>
        <taxon>Phasmatodea</taxon>
        <taxon>Verophasmatodea</taxon>
        <taxon>Anareolatae</taxon>
        <taxon>Phasmatidae</taxon>
        <taxon>Eurycanthinae</taxon>
        <taxon>Dryococelus</taxon>
    </lineage>
</organism>
<evidence type="ECO:0000313" key="10">
    <source>
        <dbReference type="Proteomes" id="UP001159363"/>
    </source>
</evidence>
<evidence type="ECO:0000256" key="3">
    <source>
        <dbReference type="ARBA" id="ARBA00006958"/>
    </source>
</evidence>
<evidence type="ECO:0000256" key="5">
    <source>
        <dbReference type="ARBA" id="ARBA00022723"/>
    </source>
</evidence>
<evidence type="ECO:0000256" key="1">
    <source>
        <dbReference type="ARBA" id="ARBA00001968"/>
    </source>
</evidence>
<reference evidence="9 10" key="1">
    <citation type="submission" date="2023-02" db="EMBL/GenBank/DDBJ databases">
        <title>LHISI_Scaffold_Assembly.</title>
        <authorList>
            <person name="Stuart O.P."/>
            <person name="Cleave R."/>
            <person name="Magrath M.J.L."/>
            <person name="Mikheyev A.S."/>
        </authorList>
    </citation>
    <scope>NUCLEOTIDE SEQUENCE [LARGE SCALE GENOMIC DNA]</scope>
    <source>
        <strain evidence="9">Daus_M_001</strain>
        <tissue evidence="9">Leg muscle</tissue>
    </source>
</reference>
<comment type="subcellular location">
    <subcellularLocation>
        <location evidence="2">Nucleus</location>
    </subcellularLocation>
</comment>
<dbReference type="PANTHER" id="PTHR22930">
    <property type="match status" value="1"/>
</dbReference>
<dbReference type="PANTHER" id="PTHR22930:SF269">
    <property type="entry name" value="NUCLEASE HARBI1-LIKE PROTEIN"/>
    <property type="match status" value="1"/>
</dbReference>
<evidence type="ECO:0000256" key="4">
    <source>
        <dbReference type="ARBA" id="ARBA00022722"/>
    </source>
</evidence>
<dbReference type="InterPro" id="IPR045249">
    <property type="entry name" value="HARBI1-like"/>
</dbReference>
<keyword evidence="7" id="KW-0539">Nucleus</keyword>
<evidence type="ECO:0000256" key="6">
    <source>
        <dbReference type="ARBA" id="ARBA00022801"/>
    </source>
</evidence>
<keyword evidence="10" id="KW-1185">Reference proteome</keyword>
<feature type="domain" description="DDE Tnp4" evidence="8">
    <location>
        <begin position="57"/>
        <end position="201"/>
    </location>
</feature>
<comment type="caution">
    <text evidence="9">The sequence shown here is derived from an EMBL/GenBank/DDBJ whole genome shotgun (WGS) entry which is preliminary data.</text>
</comment>